<feature type="transmembrane region" description="Helical" evidence="1">
    <location>
        <begin position="300"/>
        <end position="318"/>
    </location>
</feature>
<feature type="transmembrane region" description="Helical" evidence="1">
    <location>
        <begin position="619"/>
        <end position="642"/>
    </location>
</feature>
<feature type="transmembrane region" description="Helical" evidence="1">
    <location>
        <begin position="423"/>
        <end position="446"/>
    </location>
</feature>
<keyword evidence="4" id="KW-1185">Reference proteome</keyword>
<feature type="transmembrane region" description="Helical" evidence="1">
    <location>
        <begin position="368"/>
        <end position="387"/>
    </location>
</feature>
<feature type="transmembrane region" description="Helical" evidence="1">
    <location>
        <begin position="276"/>
        <end position="294"/>
    </location>
</feature>
<organism evidence="3 4">
    <name type="scientific">Caminibacter mediatlanticus TB-2</name>
    <dbReference type="NCBI Taxonomy" id="391592"/>
    <lineage>
        <taxon>Bacteria</taxon>
        <taxon>Pseudomonadati</taxon>
        <taxon>Campylobacterota</taxon>
        <taxon>Epsilonproteobacteria</taxon>
        <taxon>Nautiliales</taxon>
        <taxon>Nautiliaceae</taxon>
        <taxon>Caminibacter</taxon>
    </lineage>
</organism>
<proteinExistence type="predicted"/>
<feature type="transmembrane region" description="Helical" evidence="1">
    <location>
        <begin position="589"/>
        <end position="607"/>
    </location>
</feature>
<feature type="transmembrane region" description="Helical" evidence="1">
    <location>
        <begin position="44"/>
        <end position="63"/>
    </location>
</feature>
<dbReference type="Pfam" id="PF06808">
    <property type="entry name" value="DctM"/>
    <property type="match status" value="1"/>
</dbReference>
<accession>A0ABX5VAN0</accession>
<sequence length="670" mass="73399">MLTELEGQRNFLPNSIYYWLIALIAFSWSLYQLYVSYFPVNSTIVRSIHLAFAMVLAFLIYPIAKKPKFLKKIPWYDYLLAIIGGLGAAYIAIDYVGLSNRPGDYLLRDVVIGVIFIIILLEAGRRVIGFALSIVAIIFLLYDKFGQYLPDIISHKGASIEKIIAQMYLTTEGIFGVPLGVSAGFVFLFVLFGSLLERAGAGEYFIKLAYAMLGKYSGGPAKASVVASGLTGIISGSSTANVVTTGVFTIPLMKKAGFPPEKAAAIEVAASTNGQLMPPVMGAAAFIIAEFLGLSYTDVIIAAAIPAITSYLALFYIVHLEAKKLGLKGEDPSKLPPKWQTFISGLHYLIPVIYLMYVLIVLRQSAQMAAFSAIWLLMVVMIIQYPFKAIFIEKRKVKKEDFFQGFIDIFHGMVNGARNMVPIALATAIAGIVVGSITLTGIGQVLLDVIDTLSNGNILIVLLLTAIISLILGMGLPTTANYIVVASLTAPVMLQLAQDNGFIIPAIAAHLFVFYFGILADDTPPVGIAAYAAAGIAKSDPIKTGLQGFAYDIRTAILPFMFFFNTELLLINSVNEWDINEFSFITNPIQIAIIFLTAILGMFAFASSTQGYFMGRLNIIQRALFLVAVPFFMLPNLMVKYLHIPNEYISYLIGLLIWVIIFFWQKTSKK</sequence>
<dbReference type="InterPro" id="IPR010656">
    <property type="entry name" value="DctM"/>
</dbReference>
<feature type="transmembrane region" description="Helical" evidence="1">
    <location>
        <begin position="16"/>
        <end position="38"/>
    </location>
</feature>
<feature type="domain" description="TRAP C4-dicarboxylate transport system permease DctM subunit" evidence="2">
    <location>
        <begin position="116"/>
        <end position="576"/>
    </location>
</feature>
<feature type="transmembrane region" description="Helical" evidence="1">
    <location>
        <begin position="458"/>
        <end position="490"/>
    </location>
</feature>
<feature type="transmembrane region" description="Helical" evidence="1">
    <location>
        <begin position="502"/>
        <end position="520"/>
    </location>
</feature>
<feature type="transmembrane region" description="Helical" evidence="1">
    <location>
        <begin position="339"/>
        <end position="362"/>
    </location>
</feature>
<gene>
    <name evidence="3" type="ORF">FE773_04880</name>
</gene>
<dbReference type="PANTHER" id="PTHR43849:SF2">
    <property type="entry name" value="BLL3936 PROTEIN"/>
    <property type="match status" value="1"/>
</dbReference>
<keyword evidence="1" id="KW-0472">Membrane</keyword>
<name>A0ABX5VAN0_9BACT</name>
<dbReference type="EMBL" id="CP040463">
    <property type="protein sequence ID" value="QCT95357.1"/>
    <property type="molecule type" value="Genomic_DNA"/>
</dbReference>
<evidence type="ECO:0000259" key="2">
    <source>
        <dbReference type="Pfam" id="PF06808"/>
    </source>
</evidence>
<dbReference type="InterPro" id="IPR011853">
    <property type="entry name" value="TRAP_DctM-Dct_fused"/>
</dbReference>
<dbReference type="Proteomes" id="UP000306825">
    <property type="component" value="Chromosome"/>
</dbReference>
<reference evidence="3 4" key="1">
    <citation type="submission" date="2019-05" db="EMBL/GenBank/DDBJ databases">
        <title>A comparative analysis of the Nautiliaceae.</title>
        <authorList>
            <person name="Grosche A."/>
            <person name="Smedile F."/>
            <person name="Vetriani C."/>
        </authorList>
    </citation>
    <scope>NUCLEOTIDE SEQUENCE [LARGE SCALE GENOMIC DNA]</scope>
    <source>
        <strain evidence="3 4">TB-2</strain>
    </source>
</reference>
<feature type="transmembrane region" description="Helical" evidence="1">
    <location>
        <begin position="75"/>
        <end position="93"/>
    </location>
</feature>
<dbReference type="NCBIfam" id="TIGR02123">
    <property type="entry name" value="TRAP_fused"/>
    <property type="match status" value="1"/>
</dbReference>
<feature type="transmembrane region" description="Helical" evidence="1">
    <location>
        <begin position="648"/>
        <end position="664"/>
    </location>
</feature>
<keyword evidence="1" id="KW-1133">Transmembrane helix</keyword>
<dbReference type="PANTHER" id="PTHR43849">
    <property type="entry name" value="BLL3936 PROTEIN"/>
    <property type="match status" value="1"/>
</dbReference>
<feature type="transmembrane region" description="Helical" evidence="1">
    <location>
        <begin position="105"/>
        <end position="121"/>
    </location>
</feature>
<protein>
    <submittedName>
        <fullName evidence="3">TRAP transporter permease</fullName>
    </submittedName>
</protein>
<evidence type="ECO:0000256" key="1">
    <source>
        <dbReference type="SAM" id="Phobius"/>
    </source>
</evidence>
<keyword evidence="1" id="KW-0812">Transmembrane</keyword>
<feature type="transmembrane region" description="Helical" evidence="1">
    <location>
        <begin position="174"/>
        <end position="196"/>
    </location>
</feature>
<evidence type="ECO:0000313" key="4">
    <source>
        <dbReference type="Proteomes" id="UP000306825"/>
    </source>
</evidence>
<evidence type="ECO:0000313" key="3">
    <source>
        <dbReference type="EMBL" id="QCT95357.1"/>
    </source>
</evidence>